<evidence type="ECO:0000256" key="8">
    <source>
        <dbReference type="ARBA" id="ARBA00056100"/>
    </source>
</evidence>
<feature type="transmembrane region" description="Helical" evidence="10">
    <location>
        <begin position="94"/>
        <end position="112"/>
    </location>
</feature>
<evidence type="ECO:0000313" key="11">
    <source>
        <dbReference type="EMBL" id="EAW10402.1"/>
    </source>
</evidence>
<dbReference type="HOGENOM" id="CLU_030057_1_0_1"/>
<dbReference type="FunFam" id="1.50.10.150:FF:000004">
    <property type="entry name" value="Malic acid transporter"/>
    <property type="match status" value="1"/>
</dbReference>
<feature type="transmembrane region" description="Helical" evidence="10">
    <location>
        <begin position="20"/>
        <end position="42"/>
    </location>
</feature>
<evidence type="ECO:0000256" key="6">
    <source>
        <dbReference type="ARBA" id="ARBA00022989"/>
    </source>
</evidence>
<evidence type="ECO:0000256" key="2">
    <source>
        <dbReference type="ARBA" id="ARBA00008566"/>
    </source>
</evidence>
<dbReference type="Pfam" id="PF03595">
    <property type="entry name" value="SLAC1"/>
    <property type="match status" value="1"/>
</dbReference>
<feature type="transmembrane region" description="Helical" evidence="10">
    <location>
        <begin position="192"/>
        <end position="218"/>
    </location>
</feature>
<reference evidence="11 12" key="1">
    <citation type="journal article" date="2008" name="PLoS Genet.">
        <title>Genomic islands in the pathogenic filamentous fungus Aspergillus fumigatus.</title>
        <authorList>
            <person name="Fedorova N.D."/>
            <person name="Khaldi N."/>
            <person name="Joardar V.S."/>
            <person name="Maiti R."/>
            <person name="Amedeo P."/>
            <person name="Anderson M.J."/>
            <person name="Crabtree J."/>
            <person name="Silva J.C."/>
            <person name="Badger J.H."/>
            <person name="Albarraq A."/>
            <person name="Angiuoli S."/>
            <person name="Bussey H."/>
            <person name="Bowyer P."/>
            <person name="Cotty P.J."/>
            <person name="Dyer P.S."/>
            <person name="Egan A."/>
            <person name="Galens K."/>
            <person name="Fraser-Liggett C.M."/>
            <person name="Haas B.J."/>
            <person name="Inman J.M."/>
            <person name="Kent R."/>
            <person name="Lemieux S."/>
            <person name="Malavazi I."/>
            <person name="Orvis J."/>
            <person name="Roemer T."/>
            <person name="Ronning C.M."/>
            <person name="Sundaram J.P."/>
            <person name="Sutton G."/>
            <person name="Turner G."/>
            <person name="Venter J.C."/>
            <person name="White O.R."/>
            <person name="Whitty B.R."/>
            <person name="Youngman P."/>
            <person name="Wolfe K.H."/>
            <person name="Goldman G.H."/>
            <person name="Wortman J.R."/>
            <person name="Jiang B."/>
            <person name="Denning D.W."/>
            <person name="Nierman W.C."/>
        </authorList>
    </citation>
    <scope>NUCLEOTIDE SEQUENCE [LARGE SCALE GENOMIC DNA]</scope>
    <source>
        <strain evidence="12">ATCC 1007 / CBS 513.65 / DSM 816 / NCTC 3887 / NRRL 1</strain>
    </source>
</reference>
<dbReference type="GO" id="GO:0000319">
    <property type="term" value="F:sulfite transmembrane transporter activity"/>
    <property type="evidence" value="ECO:0007669"/>
    <property type="project" value="TreeGrafter"/>
</dbReference>
<keyword evidence="6 10" id="KW-1133">Transmembrane helix</keyword>
<dbReference type="RefSeq" id="XP_001271828.1">
    <property type="nucleotide sequence ID" value="XM_001271827.1"/>
</dbReference>
<feature type="transmembrane region" description="Helical" evidence="10">
    <location>
        <begin position="281"/>
        <end position="304"/>
    </location>
</feature>
<comment type="function">
    <text evidence="8">Sulphite efflux pump required for the secretion of sulphite as a reducing agent. In the presence of sulphite, cystine in keratin is directly cleaved to cysteine and S-sulphocysteine, and thereby, reduced proteins become accessible to hydrolysis by a variety of secreted endo- and exoproteases. Excretion of sulphite mediated by an efflux pump also represents a detoxification pathway for dermatophytes during infection of the epidermal stratum corneum, hair and nails, which are rich in cysteine.</text>
</comment>
<evidence type="ECO:0000313" key="12">
    <source>
        <dbReference type="Proteomes" id="UP000006701"/>
    </source>
</evidence>
<dbReference type="InterPro" id="IPR004695">
    <property type="entry name" value="SLAC1/Mae1/Ssu1/TehA"/>
</dbReference>
<comment type="subcellular location">
    <subcellularLocation>
        <location evidence="1">Cell membrane</location>
        <topology evidence="1">Multi-pass membrane protein</topology>
    </subcellularLocation>
</comment>
<dbReference type="CDD" id="cd09299">
    <property type="entry name" value="TDT"/>
    <property type="match status" value="1"/>
</dbReference>
<evidence type="ECO:0000256" key="3">
    <source>
        <dbReference type="ARBA" id="ARBA00022448"/>
    </source>
</evidence>
<feature type="transmembrane region" description="Helical" evidence="10">
    <location>
        <begin position="124"/>
        <end position="143"/>
    </location>
</feature>
<keyword evidence="4" id="KW-1003">Cell membrane</keyword>
<proteinExistence type="inferred from homology"/>
<dbReference type="Proteomes" id="UP000006701">
    <property type="component" value="Unassembled WGS sequence"/>
</dbReference>
<evidence type="ECO:0000256" key="1">
    <source>
        <dbReference type="ARBA" id="ARBA00004651"/>
    </source>
</evidence>
<dbReference type="VEuPathDB" id="FungiDB:ACLA_048740"/>
<comment type="similarity">
    <text evidence="2">Belongs to the tellurite-resistance/dicarboxylate transporter (TDT) family.</text>
</comment>
<dbReference type="InterPro" id="IPR038665">
    <property type="entry name" value="Voltage-dep_anion_channel_sf"/>
</dbReference>
<evidence type="ECO:0000256" key="5">
    <source>
        <dbReference type="ARBA" id="ARBA00022692"/>
    </source>
</evidence>
<dbReference type="InterPro" id="IPR051629">
    <property type="entry name" value="Sulfite_efflux_TDT"/>
</dbReference>
<dbReference type="Gene3D" id="1.50.10.150">
    <property type="entry name" value="Voltage-dependent anion channel"/>
    <property type="match status" value="1"/>
</dbReference>
<feature type="transmembrane region" description="Helical" evidence="10">
    <location>
        <begin position="155"/>
        <end position="180"/>
    </location>
</feature>
<keyword evidence="5 10" id="KW-0812">Transmembrane</keyword>
<evidence type="ECO:0000256" key="4">
    <source>
        <dbReference type="ARBA" id="ARBA00022475"/>
    </source>
</evidence>
<keyword evidence="3" id="KW-0813">Transport</keyword>
<dbReference type="GO" id="GO:0005886">
    <property type="term" value="C:plasma membrane"/>
    <property type="evidence" value="ECO:0007669"/>
    <property type="project" value="UniProtKB-SubCell"/>
</dbReference>
<dbReference type="eggNOG" id="ENOG502SIGB">
    <property type="taxonomic scope" value="Eukaryota"/>
</dbReference>
<evidence type="ECO:0000256" key="7">
    <source>
        <dbReference type="ARBA" id="ARBA00023136"/>
    </source>
</evidence>
<dbReference type="EMBL" id="DS027054">
    <property type="protein sequence ID" value="EAW10402.1"/>
    <property type="molecule type" value="Genomic_DNA"/>
</dbReference>
<organism evidence="11 12">
    <name type="scientific">Aspergillus clavatus (strain ATCC 1007 / CBS 513.65 / DSM 816 / NCTC 3887 / NRRL 1 / QM 1276 / 107)</name>
    <dbReference type="NCBI Taxonomy" id="344612"/>
    <lineage>
        <taxon>Eukaryota</taxon>
        <taxon>Fungi</taxon>
        <taxon>Dikarya</taxon>
        <taxon>Ascomycota</taxon>
        <taxon>Pezizomycotina</taxon>
        <taxon>Eurotiomycetes</taxon>
        <taxon>Eurotiomycetidae</taxon>
        <taxon>Eurotiales</taxon>
        <taxon>Aspergillaceae</taxon>
        <taxon>Aspergillus</taxon>
        <taxon>Aspergillus subgen. Fumigati</taxon>
    </lineage>
</organism>
<dbReference type="PANTHER" id="PTHR31686">
    <property type="match status" value="1"/>
</dbReference>
<feature type="transmembrane region" description="Helical" evidence="10">
    <location>
        <begin position="316"/>
        <end position="335"/>
    </location>
</feature>
<dbReference type="PANTHER" id="PTHR31686:SF3">
    <property type="entry name" value="ACID TRANSPORT PROTEIN, PUTATIVE (AFU_ORTHOLOGUE AFUA_4G09410)-RELATED"/>
    <property type="match status" value="1"/>
</dbReference>
<keyword evidence="7 10" id="KW-0472">Membrane</keyword>
<evidence type="ECO:0000256" key="10">
    <source>
        <dbReference type="SAM" id="Phobius"/>
    </source>
</evidence>
<keyword evidence="12" id="KW-1185">Reference proteome</keyword>
<accession>A1CHP7</accession>
<protein>
    <recommendedName>
        <fullName evidence="9">Sulfite efflux pump SSU1</fullName>
    </recommendedName>
</protein>
<feature type="transmembrane region" description="Helical" evidence="10">
    <location>
        <begin position="54"/>
        <end position="74"/>
    </location>
</feature>
<dbReference type="AlphaFoldDB" id="A1CHP7"/>
<sequence length="392" mass="42912">MTNDPNPPTSPLSRALFKFSPQWFLVPQGTGSIALILWQLDYQFGALHILSKIVWIYTIVVLGLGVILYLLRLIRYPKHVVHELRHNLIETSCLSSIAITYTSIIQLAALQYRDSHGVGIAVYVLWWIDAFLGVVAVIAIPYVQLRLQPSGIEHLPPAVLLPLIAALTSAAGAGTLCAAAPISARLQVPVIIVAYLLIGAGLALALGYDAIILFQHFADAYPCADMVWQDMIICGPWGQSGFALQILGDAVRKTFPAYGRGTLLTPQAAEPIAALSQFAGVLSWGFGTFWWCFALMSIVHTLLGRPGGWRATRFHLGVWSLVFPWGVYTNCAVYLGKIMDSPAFKVWSTALLIMLVIIAIVLTLFTLKGIITGKILGLENGWREEAYLDKEA</sequence>
<name>A1CHP7_ASPCL</name>
<dbReference type="OrthoDB" id="1099at2759"/>
<feature type="transmembrane region" description="Helical" evidence="10">
    <location>
        <begin position="347"/>
        <end position="367"/>
    </location>
</feature>
<gene>
    <name evidence="11" type="ORF">ACLA_048740</name>
</gene>
<evidence type="ECO:0000256" key="9">
    <source>
        <dbReference type="ARBA" id="ARBA00072906"/>
    </source>
</evidence>
<dbReference type="OMA" id="VFPWGVY"/>
<dbReference type="KEGG" id="act:ACLA_048740"/>
<dbReference type="GeneID" id="4704061"/>